<organism evidence="2 3">
    <name type="scientific">Armillaria solidipes</name>
    <dbReference type="NCBI Taxonomy" id="1076256"/>
    <lineage>
        <taxon>Eukaryota</taxon>
        <taxon>Fungi</taxon>
        <taxon>Dikarya</taxon>
        <taxon>Basidiomycota</taxon>
        <taxon>Agaricomycotina</taxon>
        <taxon>Agaricomycetes</taxon>
        <taxon>Agaricomycetidae</taxon>
        <taxon>Agaricales</taxon>
        <taxon>Marasmiineae</taxon>
        <taxon>Physalacriaceae</taxon>
        <taxon>Armillaria</taxon>
    </lineage>
</organism>
<feature type="region of interest" description="Disordered" evidence="1">
    <location>
        <begin position="503"/>
        <end position="523"/>
    </location>
</feature>
<keyword evidence="3" id="KW-1185">Reference proteome</keyword>
<dbReference type="AlphaFoldDB" id="A0A2H3BUD7"/>
<sequence>MKREMTESSQFDVLRLLAYLARRFCPDPKRCVAAVLGEPRTQTRSAEVDLDEEPSNDDEPDDNDDGDNDHDDPFSNFYERLEDLLVSELSSASDPQAEYDDSVEYLYTTPPPPSPNTATPSEACLVLLLADNWSPSIPPYFDHTSSLVKKNLYECIHLPDDTHRWYQLIVLGRKTSSPWLDEAFTKLLDSITDICDNVNPASQTRTDSNMLDSLDKHLTRWKSNGGVEVEGQASEINLSSFIDNPISAGQFLRAILTCILRHRVSSANTGKMVVIAKDANVSNTFVVLLLAMAIFAESGFMNDLRQVPAPSSISESQVVGVRLRRFRRRWLRIVSLARGARSVAVVGLPFMTSLMDRTHETQEEFDRCFQIIWAQPLPRLPIEDVSPEGRPSPRQFIARLGEVPFGKNFGWKDALIAGAWKKRSWSIRVHAEVQLAIYCKEMGFKIVENTLGTCPDYIPSGSKKPFRTWALPDRFPTTSDLSVIVADVQKSLLDELVKAPQAQTNAPTGMSRKENTSDSSYGSVGGETVLNDVDWTKLAYIEAELD</sequence>
<gene>
    <name evidence="2" type="ORF">ARMSODRAFT_1033471</name>
</gene>
<evidence type="ECO:0000313" key="3">
    <source>
        <dbReference type="Proteomes" id="UP000218334"/>
    </source>
</evidence>
<dbReference type="EMBL" id="KZ293425">
    <property type="protein sequence ID" value="PBK70622.1"/>
    <property type="molecule type" value="Genomic_DNA"/>
</dbReference>
<feature type="compositionally biased region" description="Acidic residues" evidence="1">
    <location>
        <begin position="48"/>
        <end position="70"/>
    </location>
</feature>
<reference evidence="3" key="1">
    <citation type="journal article" date="2017" name="Nat. Ecol. Evol.">
        <title>Genome expansion and lineage-specific genetic innovations in the forest pathogenic fungi Armillaria.</title>
        <authorList>
            <person name="Sipos G."/>
            <person name="Prasanna A.N."/>
            <person name="Walter M.C."/>
            <person name="O'Connor E."/>
            <person name="Balint B."/>
            <person name="Krizsan K."/>
            <person name="Kiss B."/>
            <person name="Hess J."/>
            <person name="Varga T."/>
            <person name="Slot J."/>
            <person name="Riley R."/>
            <person name="Boka B."/>
            <person name="Rigling D."/>
            <person name="Barry K."/>
            <person name="Lee J."/>
            <person name="Mihaltcheva S."/>
            <person name="LaButti K."/>
            <person name="Lipzen A."/>
            <person name="Waldron R."/>
            <person name="Moloney N.M."/>
            <person name="Sperisen C."/>
            <person name="Kredics L."/>
            <person name="Vagvoelgyi C."/>
            <person name="Patrignani A."/>
            <person name="Fitzpatrick D."/>
            <person name="Nagy I."/>
            <person name="Doyle S."/>
            <person name="Anderson J.B."/>
            <person name="Grigoriev I.V."/>
            <person name="Gueldener U."/>
            <person name="Muensterkoetter M."/>
            <person name="Nagy L.G."/>
        </authorList>
    </citation>
    <scope>NUCLEOTIDE SEQUENCE [LARGE SCALE GENOMIC DNA]</scope>
    <source>
        <strain evidence="3">28-4</strain>
    </source>
</reference>
<feature type="region of interest" description="Disordered" evidence="1">
    <location>
        <begin position="35"/>
        <end position="74"/>
    </location>
</feature>
<proteinExistence type="predicted"/>
<name>A0A2H3BUD7_9AGAR</name>
<dbReference type="Proteomes" id="UP000218334">
    <property type="component" value="Unassembled WGS sequence"/>
</dbReference>
<accession>A0A2H3BUD7</accession>
<protein>
    <submittedName>
        <fullName evidence="2">Uncharacterized protein</fullName>
    </submittedName>
</protein>
<evidence type="ECO:0000256" key="1">
    <source>
        <dbReference type="SAM" id="MobiDB-lite"/>
    </source>
</evidence>
<evidence type="ECO:0000313" key="2">
    <source>
        <dbReference type="EMBL" id="PBK70622.1"/>
    </source>
</evidence>